<keyword evidence="2" id="KW-1185">Reference proteome</keyword>
<organism evidence="1 2">
    <name type="scientific">Helicobacter cetorum (strain ATCC BAA-540 / CCUG 52418 / MIT 99-5656)</name>
    <dbReference type="NCBI Taxonomy" id="1163745"/>
    <lineage>
        <taxon>Bacteria</taxon>
        <taxon>Pseudomonadati</taxon>
        <taxon>Campylobacterota</taxon>
        <taxon>Epsilonproteobacteria</taxon>
        <taxon>Campylobacterales</taxon>
        <taxon>Helicobacteraceae</taxon>
        <taxon>Helicobacter</taxon>
    </lineage>
</organism>
<dbReference type="RefSeq" id="WP_014659884.1">
    <property type="nucleotide sequence ID" value="NC_017735.1"/>
</dbReference>
<dbReference type="PATRIC" id="fig|1163745.3.peg.1482"/>
<dbReference type="HOGENOM" id="CLU_108696_20_2_7"/>
<dbReference type="AlphaFoldDB" id="I0ETY4"/>
<dbReference type="OrthoDB" id="9811033at2"/>
<proteinExistence type="predicted"/>
<evidence type="ECO:0000313" key="1">
    <source>
        <dbReference type="EMBL" id="AFI06403.1"/>
    </source>
</evidence>
<dbReference type="STRING" id="1163745.HCD_07040"/>
<dbReference type="SUPFAM" id="SSF47336">
    <property type="entry name" value="ACP-like"/>
    <property type="match status" value="1"/>
</dbReference>
<dbReference type="Gene3D" id="1.10.1200.10">
    <property type="entry name" value="ACP-like"/>
    <property type="match status" value="1"/>
</dbReference>
<dbReference type="EMBL" id="CP003481">
    <property type="protein sequence ID" value="AFI06403.1"/>
    <property type="molecule type" value="Genomic_DNA"/>
</dbReference>
<sequence>MHFYGMLGIFRDIFDHEGLIINNNTIVEYIEKWGSLNHTNLVRMIEKYFKVKFSLSESQGLKNVSEMITLIQTKLN</sequence>
<gene>
    <name evidence="1" type="ordered locus">HCD_07040</name>
</gene>
<dbReference type="InterPro" id="IPR036736">
    <property type="entry name" value="ACP-like_sf"/>
</dbReference>
<accession>I0ETY4</accession>
<protein>
    <submittedName>
        <fullName evidence="1">Acyl carrier protein</fullName>
    </submittedName>
</protein>
<evidence type="ECO:0000313" key="2">
    <source>
        <dbReference type="Proteomes" id="UP000005013"/>
    </source>
</evidence>
<reference evidence="1 2" key="1">
    <citation type="journal article" date="2013" name="PLoS ONE">
        <title>Sequence Divergence and Conservation in Genomes ofHelicobacter cetorum Strains from a Dolphin and a Whale.</title>
        <authorList>
            <person name="Kersulyte D."/>
            <person name="Rossi M."/>
            <person name="Berg D.E."/>
        </authorList>
    </citation>
    <scope>NUCLEOTIDE SEQUENCE [LARGE SCALE GENOMIC DNA]</scope>
    <source>
        <strain evidence="1 2">MIT 99-5656</strain>
    </source>
</reference>
<name>I0ETY4_HELCM</name>
<dbReference type="eggNOG" id="COG0236">
    <property type="taxonomic scope" value="Bacteria"/>
</dbReference>
<dbReference type="Proteomes" id="UP000005013">
    <property type="component" value="Chromosome"/>
</dbReference>
<dbReference type="KEGG" id="hcm:HCD_07040"/>